<keyword evidence="9" id="KW-0472">Membrane</keyword>
<dbReference type="GO" id="GO:0015031">
    <property type="term" value="P:protein transport"/>
    <property type="evidence" value="ECO:0007669"/>
    <property type="project" value="UniProtKB-KW"/>
</dbReference>
<evidence type="ECO:0000256" key="6">
    <source>
        <dbReference type="ARBA" id="ARBA00022692"/>
    </source>
</evidence>
<dbReference type="InterPro" id="IPR006260">
    <property type="entry name" value="TonB/TolA_C"/>
</dbReference>
<evidence type="ECO:0000256" key="1">
    <source>
        <dbReference type="ARBA" id="ARBA00004383"/>
    </source>
</evidence>
<keyword evidence="7" id="KW-0653">Protein transport</keyword>
<dbReference type="Gene3D" id="3.30.1150.10">
    <property type="match status" value="1"/>
</dbReference>
<dbReference type="NCBIfam" id="TIGR01352">
    <property type="entry name" value="tonB_Cterm"/>
    <property type="match status" value="1"/>
</dbReference>
<dbReference type="Pfam" id="PF03544">
    <property type="entry name" value="TonB_C"/>
    <property type="match status" value="1"/>
</dbReference>
<sequence length="343" mass="36098">MGYPVLRLTEAESKDEQIAGGFEGRLVLHSKPAVWREVVPQESIWTSLWGNLRAAFFPSKLPPLQLTSQPVAVTDPLAVKRDPTSSAISFAMHGLIISLVIWLTLQARTHIVAPKNAIVTPVTIQPYIPVTVKAPKAMGGGGGGGAHEIVEASKGHLPPVMKLQTTAPQILKIDHPKLAAQPSIDMPQQITMPDKNMPDIGAPQSQQVAMASQGGGSGSGFGQGLGGGIGMGRGAGVGPGSGGGYGGGVMSVGGGVSAPQLLHSVQPEFTDEARQAKYQGVVSIQLIVDATGHPANIQIVHHLGMGLDHKAIEAVQQYRFRPAMYQGHPVPVRLMVDVDFRLY</sequence>
<evidence type="ECO:0000256" key="3">
    <source>
        <dbReference type="ARBA" id="ARBA00022448"/>
    </source>
</evidence>
<keyword evidence="12" id="KW-1185">Reference proteome</keyword>
<keyword evidence="3" id="KW-0813">Transport</keyword>
<keyword evidence="8" id="KW-1133">Transmembrane helix</keyword>
<dbReference type="PANTHER" id="PTHR33446:SF2">
    <property type="entry name" value="PROTEIN TONB"/>
    <property type="match status" value="1"/>
</dbReference>
<dbReference type="RefSeq" id="WP_131996504.1">
    <property type="nucleotide sequence ID" value="NZ_SMGK01000003.1"/>
</dbReference>
<evidence type="ECO:0000313" key="12">
    <source>
        <dbReference type="Proteomes" id="UP000295210"/>
    </source>
</evidence>
<reference evidence="11 12" key="1">
    <citation type="submission" date="2019-03" db="EMBL/GenBank/DDBJ databases">
        <title>Genomic Encyclopedia of Type Strains, Phase IV (KMG-IV): sequencing the most valuable type-strain genomes for metagenomic binning, comparative biology and taxonomic classification.</title>
        <authorList>
            <person name="Goeker M."/>
        </authorList>
    </citation>
    <scope>NUCLEOTIDE SEQUENCE [LARGE SCALE GENOMIC DNA]</scope>
    <source>
        <strain evidence="11 12">DSM 103428</strain>
    </source>
</reference>
<dbReference type="GO" id="GO:0098797">
    <property type="term" value="C:plasma membrane protein complex"/>
    <property type="evidence" value="ECO:0007669"/>
    <property type="project" value="TreeGrafter"/>
</dbReference>
<evidence type="ECO:0000313" key="11">
    <source>
        <dbReference type="EMBL" id="TCK72737.1"/>
    </source>
</evidence>
<evidence type="ECO:0000256" key="8">
    <source>
        <dbReference type="ARBA" id="ARBA00022989"/>
    </source>
</evidence>
<dbReference type="PROSITE" id="PS52015">
    <property type="entry name" value="TONB_CTD"/>
    <property type="match status" value="1"/>
</dbReference>
<accession>A0A4R1L6C1</accession>
<dbReference type="OrthoDB" id="1685233at2"/>
<evidence type="ECO:0000256" key="9">
    <source>
        <dbReference type="ARBA" id="ARBA00023136"/>
    </source>
</evidence>
<dbReference type="SUPFAM" id="SSF74653">
    <property type="entry name" value="TolA/TonB C-terminal domain"/>
    <property type="match status" value="1"/>
</dbReference>
<feature type="domain" description="TonB C-terminal" evidence="10">
    <location>
        <begin position="254"/>
        <end position="343"/>
    </location>
</feature>
<organism evidence="11 12">
    <name type="scientific">Acidipila rosea</name>
    <dbReference type="NCBI Taxonomy" id="768535"/>
    <lineage>
        <taxon>Bacteria</taxon>
        <taxon>Pseudomonadati</taxon>
        <taxon>Acidobacteriota</taxon>
        <taxon>Terriglobia</taxon>
        <taxon>Terriglobales</taxon>
        <taxon>Acidobacteriaceae</taxon>
        <taxon>Acidipila</taxon>
    </lineage>
</organism>
<comment type="similarity">
    <text evidence="2">Belongs to the TonB family.</text>
</comment>
<gene>
    <name evidence="11" type="ORF">C7378_2327</name>
</gene>
<dbReference type="InterPro" id="IPR051045">
    <property type="entry name" value="TonB-dependent_transducer"/>
</dbReference>
<evidence type="ECO:0000256" key="7">
    <source>
        <dbReference type="ARBA" id="ARBA00022927"/>
    </source>
</evidence>
<evidence type="ECO:0000259" key="10">
    <source>
        <dbReference type="PROSITE" id="PS52015"/>
    </source>
</evidence>
<dbReference type="GO" id="GO:0055085">
    <property type="term" value="P:transmembrane transport"/>
    <property type="evidence" value="ECO:0007669"/>
    <property type="project" value="InterPro"/>
</dbReference>
<keyword evidence="5" id="KW-0997">Cell inner membrane</keyword>
<dbReference type="EMBL" id="SMGK01000003">
    <property type="protein sequence ID" value="TCK72737.1"/>
    <property type="molecule type" value="Genomic_DNA"/>
</dbReference>
<dbReference type="PANTHER" id="PTHR33446">
    <property type="entry name" value="PROTEIN TONB-RELATED"/>
    <property type="match status" value="1"/>
</dbReference>
<name>A0A4R1L6C1_9BACT</name>
<evidence type="ECO:0000256" key="4">
    <source>
        <dbReference type="ARBA" id="ARBA00022475"/>
    </source>
</evidence>
<keyword evidence="4" id="KW-1003">Cell membrane</keyword>
<evidence type="ECO:0000256" key="2">
    <source>
        <dbReference type="ARBA" id="ARBA00006555"/>
    </source>
</evidence>
<proteinExistence type="inferred from homology"/>
<evidence type="ECO:0000256" key="5">
    <source>
        <dbReference type="ARBA" id="ARBA00022519"/>
    </source>
</evidence>
<dbReference type="AlphaFoldDB" id="A0A4R1L6C1"/>
<dbReference type="InterPro" id="IPR037682">
    <property type="entry name" value="TonB_C"/>
</dbReference>
<comment type="caution">
    <text evidence="11">The sequence shown here is derived from an EMBL/GenBank/DDBJ whole genome shotgun (WGS) entry which is preliminary data.</text>
</comment>
<comment type="subcellular location">
    <subcellularLocation>
        <location evidence="1">Cell inner membrane</location>
        <topology evidence="1">Single-pass membrane protein</topology>
        <orientation evidence="1">Periplasmic side</orientation>
    </subcellularLocation>
</comment>
<keyword evidence="6" id="KW-0812">Transmembrane</keyword>
<dbReference type="GO" id="GO:0031992">
    <property type="term" value="F:energy transducer activity"/>
    <property type="evidence" value="ECO:0007669"/>
    <property type="project" value="TreeGrafter"/>
</dbReference>
<dbReference type="Proteomes" id="UP000295210">
    <property type="component" value="Unassembled WGS sequence"/>
</dbReference>
<protein>
    <submittedName>
        <fullName evidence="11">TonB family protein</fullName>
    </submittedName>
</protein>